<protein>
    <recommendedName>
        <fullName evidence="3">2-oxo-4-hydroxy-4-carboxy-5-ureidoimidazoline decarboxylase</fullName>
        <ecNumber evidence="3">4.1.1.97</ecNumber>
    </recommendedName>
</protein>
<sequence>MSERLQLWQLNTMSRELFVRQLGGIMEQSPWVAERAWGMRPFHSLMELHEAMMQVVKEAPEEQISRQAMAELQKITWSRIQESIEE</sequence>
<comment type="caution">
    <text evidence="8">The sequence shown here is derived from an EMBL/GenBank/DDBJ whole genome shotgun (WGS) entry which is preliminary data.</text>
</comment>
<comment type="pathway">
    <text evidence="2">Purine metabolism; urate degradation; (S)-allantoin from urate: step 3/3.</text>
</comment>
<comment type="catalytic activity">
    <reaction evidence="1">
        <text>5-hydroxy-2-oxo-4-ureido-2,5-dihydro-1H-imidazole-5-carboxylate + H(+) = (S)-allantoin + CO2</text>
        <dbReference type="Rhea" id="RHEA:26301"/>
        <dbReference type="ChEBI" id="CHEBI:15378"/>
        <dbReference type="ChEBI" id="CHEBI:15678"/>
        <dbReference type="ChEBI" id="CHEBI:16526"/>
        <dbReference type="ChEBI" id="CHEBI:58639"/>
        <dbReference type="EC" id="4.1.1.97"/>
    </reaction>
</comment>
<evidence type="ECO:0000256" key="2">
    <source>
        <dbReference type="ARBA" id="ARBA00004754"/>
    </source>
</evidence>
<dbReference type="AlphaFoldDB" id="A0A3D9RRI6"/>
<gene>
    <name evidence="8" type="ORF">A8990_12268</name>
</gene>
<proteinExistence type="predicted"/>
<dbReference type="EC" id="4.1.1.97" evidence="3"/>
<feature type="domain" description="Oxo-4-hydroxy-4-carboxy-5-ureidoimidazoline decarboxylase" evidence="7">
    <location>
        <begin position="11"/>
        <end position="64"/>
    </location>
</feature>
<evidence type="ECO:0000256" key="6">
    <source>
        <dbReference type="ARBA" id="ARBA00023239"/>
    </source>
</evidence>
<dbReference type="GO" id="GO:0019628">
    <property type="term" value="P:urate catabolic process"/>
    <property type="evidence" value="ECO:0007669"/>
    <property type="project" value="TreeGrafter"/>
</dbReference>
<evidence type="ECO:0000256" key="5">
    <source>
        <dbReference type="ARBA" id="ARBA00022793"/>
    </source>
</evidence>
<dbReference type="PANTHER" id="PTHR43466:SF1">
    <property type="entry name" value="2-OXO-4-HYDROXY-4-CARBOXY-5-UREIDOIMIDAZOLINE DECARBOXYLASE-RELATED"/>
    <property type="match status" value="1"/>
</dbReference>
<dbReference type="Pfam" id="PF09349">
    <property type="entry name" value="OHCU_decarbox"/>
    <property type="match status" value="1"/>
</dbReference>
<keyword evidence="5" id="KW-0210">Decarboxylase</keyword>
<dbReference type="Gene3D" id="1.10.3330.10">
    <property type="entry name" value="Oxo-4-hydroxy-4-carboxy-5-ureidoimidazoline decarboxylase"/>
    <property type="match status" value="1"/>
</dbReference>
<dbReference type="SUPFAM" id="SSF158694">
    <property type="entry name" value="UraD-Like"/>
    <property type="match status" value="1"/>
</dbReference>
<dbReference type="PANTHER" id="PTHR43466">
    <property type="entry name" value="2-OXO-4-HYDROXY-4-CARBOXY-5-UREIDOIMIDAZOLINE DECARBOXYLASE-RELATED"/>
    <property type="match status" value="1"/>
</dbReference>
<evidence type="ECO:0000256" key="1">
    <source>
        <dbReference type="ARBA" id="ARBA00001163"/>
    </source>
</evidence>
<organism evidence="8 9">
    <name type="scientific">Paenibacillus taihuensis</name>
    <dbReference type="NCBI Taxonomy" id="1156355"/>
    <lineage>
        <taxon>Bacteria</taxon>
        <taxon>Bacillati</taxon>
        <taxon>Bacillota</taxon>
        <taxon>Bacilli</taxon>
        <taxon>Bacillales</taxon>
        <taxon>Paenibacillaceae</taxon>
        <taxon>Paenibacillus</taxon>
    </lineage>
</organism>
<reference evidence="8 9" key="1">
    <citation type="submission" date="2018-08" db="EMBL/GenBank/DDBJ databases">
        <title>Genomic Encyclopedia of Type Strains, Phase III (KMG-III): the genomes of soil and plant-associated and newly described type strains.</title>
        <authorList>
            <person name="Whitman W."/>
        </authorList>
    </citation>
    <scope>NUCLEOTIDE SEQUENCE [LARGE SCALE GENOMIC DNA]</scope>
    <source>
        <strain evidence="8 9">CGMCC 1.10966</strain>
    </source>
</reference>
<dbReference type="EMBL" id="QTTN01000022">
    <property type="protein sequence ID" value="REE80114.1"/>
    <property type="molecule type" value="Genomic_DNA"/>
</dbReference>
<accession>A0A3D9RRI6</accession>
<evidence type="ECO:0000256" key="3">
    <source>
        <dbReference type="ARBA" id="ARBA00012257"/>
    </source>
</evidence>
<dbReference type="InterPro" id="IPR018020">
    <property type="entry name" value="OHCU_decarboxylase"/>
</dbReference>
<dbReference type="GO" id="GO:0006144">
    <property type="term" value="P:purine nucleobase metabolic process"/>
    <property type="evidence" value="ECO:0007669"/>
    <property type="project" value="UniProtKB-KW"/>
</dbReference>
<dbReference type="InterPro" id="IPR036778">
    <property type="entry name" value="OHCU_decarboxylase_sf"/>
</dbReference>
<dbReference type="GO" id="GO:0051997">
    <property type="term" value="F:2-oxo-4-hydroxy-4-carboxy-5-ureidoimidazoline decarboxylase activity"/>
    <property type="evidence" value="ECO:0007669"/>
    <property type="project" value="UniProtKB-EC"/>
</dbReference>
<evidence type="ECO:0000313" key="9">
    <source>
        <dbReference type="Proteomes" id="UP000256304"/>
    </source>
</evidence>
<evidence type="ECO:0000256" key="4">
    <source>
        <dbReference type="ARBA" id="ARBA00022631"/>
    </source>
</evidence>
<evidence type="ECO:0000313" key="8">
    <source>
        <dbReference type="EMBL" id="REE80114.1"/>
    </source>
</evidence>
<evidence type="ECO:0000259" key="7">
    <source>
        <dbReference type="Pfam" id="PF09349"/>
    </source>
</evidence>
<dbReference type="RefSeq" id="WP_181909651.1">
    <property type="nucleotide sequence ID" value="NZ_QTTN01000022.1"/>
</dbReference>
<keyword evidence="4" id="KW-0659">Purine metabolism</keyword>
<keyword evidence="9" id="KW-1185">Reference proteome</keyword>
<keyword evidence="6" id="KW-0456">Lyase</keyword>
<dbReference type="Proteomes" id="UP000256304">
    <property type="component" value="Unassembled WGS sequence"/>
</dbReference>
<name>A0A3D9RRI6_9BACL</name>